<dbReference type="AlphaFoldDB" id="A0A8S9HP78"/>
<dbReference type="Proteomes" id="UP000712281">
    <property type="component" value="Unassembled WGS sequence"/>
</dbReference>
<accession>A0A8S9HP78</accession>
<proteinExistence type="predicted"/>
<gene>
    <name evidence="1" type="ORF">F2Q68_00016636</name>
</gene>
<organism evidence="1 2">
    <name type="scientific">Brassica cretica</name>
    <name type="common">Mustard</name>
    <dbReference type="NCBI Taxonomy" id="69181"/>
    <lineage>
        <taxon>Eukaryota</taxon>
        <taxon>Viridiplantae</taxon>
        <taxon>Streptophyta</taxon>
        <taxon>Embryophyta</taxon>
        <taxon>Tracheophyta</taxon>
        <taxon>Spermatophyta</taxon>
        <taxon>Magnoliopsida</taxon>
        <taxon>eudicotyledons</taxon>
        <taxon>Gunneridae</taxon>
        <taxon>Pentapetalae</taxon>
        <taxon>rosids</taxon>
        <taxon>malvids</taxon>
        <taxon>Brassicales</taxon>
        <taxon>Brassicaceae</taxon>
        <taxon>Brassiceae</taxon>
        <taxon>Brassica</taxon>
    </lineage>
</organism>
<reference evidence="1" key="1">
    <citation type="submission" date="2019-12" db="EMBL/GenBank/DDBJ databases">
        <title>Genome sequencing and annotation of Brassica cretica.</title>
        <authorList>
            <person name="Studholme D.J."/>
            <person name="Sarris P.F."/>
        </authorList>
    </citation>
    <scope>NUCLEOTIDE SEQUENCE</scope>
    <source>
        <strain evidence="1">PFS-001/15</strain>
        <tissue evidence="1">Leaf</tissue>
    </source>
</reference>
<sequence length="144" mass="16111">MYIDRSLSSIVEASLLYRSTALYVRRTIASSSYRPLMFVKYYMVCQDVCQDVSQDVRFEVAYKYFANCDCGLSDEVFRCTWCYDVGADVACSGVVRCGMVTKLCVSVDVLAGIFVCVLGGEVLGDVLLEIWKLKSRFMGTLAYG</sequence>
<dbReference type="EMBL" id="QGKW02001940">
    <property type="protein sequence ID" value="KAF2558890.1"/>
    <property type="molecule type" value="Genomic_DNA"/>
</dbReference>
<name>A0A8S9HP78_BRACR</name>
<evidence type="ECO:0000313" key="1">
    <source>
        <dbReference type="EMBL" id="KAF2558890.1"/>
    </source>
</evidence>
<evidence type="ECO:0000313" key="2">
    <source>
        <dbReference type="Proteomes" id="UP000712281"/>
    </source>
</evidence>
<protein>
    <submittedName>
        <fullName evidence="1">Uncharacterized protein</fullName>
    </submittedName>
</protein>
<comment type="caution">
    <text evidence="1">The sequence shown here is derived from an EMBL/GenBank/DDBJ whole genome shotgun (WGS) entry which is preliminary data.</text>
</comment>